<proteinExistence type="predicted"/>
<accession>A0A6L2LKE6</accession>
<comment type="caution">
    <text evidence="1">The sequence shown here is derived from an EMBL/GenBank/DDBJ whole genome shotgun (WGS) entry which is preliminary data.</text>
</comment>
<evidence type="ECO:0000313" key="1">
    <source>
        <dbReference type="EMBL" id="GEU60645.1"/>
    </source>
</evidence>
<organism evidence="1">
    <name type="scientific">Tanacetum cinerariifolium</name>
    <name type="common">Dalmatian daisy</name>
    <name type="synonym">Chrysanthemum cinerariifolium</name>
    <dbReference type="NCBI Taxonomy" id="118510"/>
    <lineage>
        <taxon>Eukaryota</taxon>
        <taxon>Viridiplantae</taxon>
        <taxon>Streptophyta</taxon>
        <taxon>Embryophyta</taxon>
        <taxon>Tracheophyta</taxon>
        <taxon>Spermatophyta</taxon>
        <taxon>Magnoliopsida</taxon>
        <taxon>eudicotyledons</taxon>
        <taxon>Gunneridae</taxon>
        <taxon>Pentapetalae</taxon>
        <taxon>asterids</taxon>
        <taxon>campanulids</taxon>
        <taxon>Asterales</taxon>
        <taxon>Asteraceae</taxon>
        <taxon>Asteroideae</taxon>
        <taxon>Anthemideae</taxon>
        <taxon>Anthemidinae</taxon>
        <taxon>Tanacetum</taxon>
    </lineage>
</organism>
<dbReference type="AlphaFoldDB" id="A0A6L2LKE6"/>
<reference evidence="1" key="1">
    <citation type="journal article" date="2019" name="Sci. Rep.">
        <title>Draft genome of Tanacetum cinerariifolium, the natural source of mosquito coil.</title>
        <authorList>
            <person name="Yamashiro T."/>
            <person name="Shiraishi A."/>
            <person name="Satake H."/>
            <person name="Nakayama K."/>
        </authorList>
    </citation>
    <scope>NUCLEOTIDE SEQUENCE</scope>
</reference>
<protein>
    <submittedName>
        <fullName evidence="1">Uncharacterized protein</fullName>
    </submittedName>
</protein>
<name>A0A6L2LKE6_TANCI</name>
<dbReference type="EMBL" id="BKCJ010004371">
    <property type="protein sequence ID" value="GEU60645.1"/>
    <property type="molecule type" value="Genomic_DNA"/>
</dbReference>
<gene>
    <name evidence="1" type="ORF">Tci_032623</name>
</gene>
<sequence length="219" mass="24941">MAYIRTKATMEEFATKDQANYYSRIISITIDGKRAYELKEEEHEEEKRCNDITHERPICKIKRFEMIKYSFGEDEKYVAIKENEYDDLTSTYEDACRAYHEIFCSMDKGWVVTREDSKDMAYSLYDTAYSTELTRIDTVTPPKMCVAAEYRTWLCSGGGVNSGGVGVGGSGEKGGQRRRCSGVHSRVAVVAGVVLWRVRESGVEDRIDRDQSLRTSGPK</sequence>